<gene>
    <name evidence="1" type="ORF">SAMN04488051_10747</name>
</gene>
<accession>A0A1H4EI05</accession>
<keyword evidence="2" id="KW-1185">Reference proteome</keyword>
<dbReference type="AlphaFoldDB" id="A0A1H4EI05"/>
<protein>
    <submittedName>
        <fullName evidence="1">Uncharacterized protein</fullName>
    </submittedName>
</protein>
<reference evidence="1 2" key="1">
    <citation type="submission" date="2016-10" db="EMBL/GenBank/DDBJ databases">
        <authorList>
            <person name="de Groot N.N."/>
        </authorList>
    </citation>
    <scope>NUCLEOTIDE SEQUENCE [LARGE SCALE GENOMIC DNA]</scope>
    <source>
        <strain evidence="1 2">CGMCC 1.3430</strain>
    </source>
</reference>
<dbReference type="EMBL" id="FNRM01000007">
    <property type="protein sequence ID" value="SEA84663.1"/>
    <property type="molecule type" value="Genomic_DNA"/>
</dbReference>
<organism evidence="1 2">
    <name type="scientific">Alkalimonas amylolytica</name>
    <dbReference type="NCBI Taxonomy" id="152573"/>
    <lineage>
        <taxon>Bacteria</taxon>
        <taxon>Pseudomonadati</taxon>
        <taxon>Pseudomonadota</taxon>
        <taxon>Gammaproteobacteria</taxon>
        <taxon>Alkalimonas</taxon>
    </lineage>
</organism>
<name>A0A1H4EI05_ALKAM</name>
<proteinExistence type="predicted"/>
<dbReference type="Proteomes" id="UP000198773">
    <property type="component" value="Unassembled WGS sequence"/>
</dbReference>
<evidence type="ECO:0000313" key="2">
    <source>
        <dbReference type="Proteomes" id="UP000198773"/>
    </source>
</evidence>
<evidence type="ECO:0000313" key="1">
    <source>
        <dbReference type="EMBL" id="SEA84663.1"/>
    </source>
</evidence>
<sequence>MIYRLKRPEDSYEVVQLSLTELAKLINDPGYQIVRKLSSSCTRLSDRWVTPSCIAHPYNAKHPLTDISFWGNFLVLNSKAFDALSAHIAANGEFLPIHVEG</sequence>
<dbReference type="STRING" id="152573.SAMN04488051_10747"/>